<feature type="domain" description="BD-FAE-like" evidence="2">
    <location>
        <begin position="61"/>
        <end position="245"/>
    </location>
</feature>
<sequence length="288" mass="33779">MTSNEELERQYTPSLFSKRFESREELLNYFLNFSNSKSQENRLKYDCHLNISYGPTQREKLDIYGDNLPPDSPLFIFIHGGYWQELDKDYSSFFVEPFIKNSIRVIVVEYELCPKVTVEDIVDQIQSCFKWISSYVHRKNVKRVSIAGHSVGAHLLAFALSREFMDEMKTVSIDAYFISGVYCLKELRNLNAANDGNILTITDENWHKLSPLYKDFSYLKNNQVDVYIYAGTDESDKFKEQSRMFSESSIKEFVKKLQFLDVDHFNIIENLASEDYEITRSIIDNLKK</sequence>
<dbReference type="PANTHER" id="PTHR48081">
    <property type="entry name" value="AB HYDROLASE SUPERFAMILY PROTEIN C4A8.06C"/>
    <property type="match status" value="1"/>
</dbReference>
<dbReference type="Proteomes" id="UP001153620">
    <property type="component" value="Chromosome 2"/>
</dbReference>
<dbReference type="Gene3D" id="3.40.50.1820">
    <property type="entry name" value="alpha/beta hydrolase"/>
    <property type="match status" value="1"/>
</dbReference>
<keyword evidence="1" id="KW-0378">Hydrolase</keyword>
<dbReference type="AlphaFoldDB" id="A0A9N9RUG8"/>
<organism evidence="3 4">
    <name type="scientific">Chironomus riparius</name>
    <dbReference type="NCBI Taxonomy" id="315576"/>
    <lineage>
        <taxon>Eukaryota</taxon>
        <taxon>Metazoa</taxon>
        <taxon>Ecdysozoa</taxon>
        <taxon>Arthropoda</taxon>
        <taxon>Hexapoda</taxon>
        <taxon>Insecta</taxon>
        <taxon>Pterygota</taxon>
        <taxon>Neoptera</taxon>
        <taxon>Endopterygota</taxon>
        <taxon>Diptera</taxon>
        <taxon>Nematocera</taxon>
        <taxon>Chironomoidea</taxon>
        <taxon>Chironomidae</taxon>
        <taxon>Chironominae</taxon>
        <taxon>Chironomus</taxon>
    </lineage>
</organism>
<dbReference type="InterPro" id="IPR050300">
    <property type="entry name" value="GDXG_lipolytic_enzyme"/>
</dbReference>
<gene>
    <name evidence="3" type="ORF">CHIRRI_LOCUS5904</name>
</gene>
<keyword evidence="4" id="KW-1185">Reference proteome</keyword>
<proteinExistence type="predicted"/>
<name>A0A9N9RUG8_9DIPT</name>
<dbReference type="OrthoDB" id="433474at2759"/>
<accession>A0A9N9RUG8</accession>
<dbReference type="PANTHER" id="PTHR48081:SF33">
    <property type="entry name" value="KYNURENINE FORMAMIDASE"/>
    <property type="match status" value="1"/>
</dbReference>
<reference evidence="3" key="1">
    <citation type="submission" date="2022-01" db="EMBL/GenBank/DDBJ databases">
        <authorList>
            <person name="King R."/>
        </authorList>
    </citation>
    <scope>NUCLEOTIDE SEQUENCE</scope>
</reference>
<evidence type="ECO:0000256" key="1">
    <source>
        <dbReference type="ARBA" id="ARBA00022801"/>
    </source>
</evidence>
<dbReference type="InterPro" id="IPR049492">
    <property type="entry name" value="BD-FAE-like_dom"/>
</dbReference>
<evidence type="ECO:0000313" key="3">
    <source>
        <dbReference type="EMBL" id="CAG9803002.1"/>
    </source>
</evidence>
<evidence type="ECO:0000313" key="4">
    <source>
        <dbReference type="Proteomes" id="UP001153620"/>
    </source>
</evidence>
<evidence type="ECO:0000259" key="2">
    <source>
        <dbReference type="Pfam" id="PF20434"/>
    </source>
</evidence>
<dbReference type="EMBL" id="OU895878">
    <property type="protein sequence ID" value="CAG9803002.1"/>
    <property type="molecule type" value="Genomic_DNA"/>
</dbReference>
<protein>
    <recommendedName>
        <fullName evidence="2">BD-FAE-like domain-containing protein</fullName>
    </recommendedName>
</protein>
<reference evidence="3" key="2">
    <citation type="submission" date="2022-10" db="EMBL/GenBank/DDBJ databases">
        <authorList>
            <consortium name="ENA_rothamsted_submissions"/>
            <consortium name="culmorum"/>
            <person name="King R."/>
        </authorList>
    </citation>
    <scope>NUCLEOTIDE SEQUENCE</scope>
</reference>
<dbReference type="GO" id="GO:0004061">
    <property type="term" value="F:arylformamidase activity"/>
    <property type="evidence" value="ECO:0007669"/>
    <property type="project" value="TreeGrafter"/>
</dbReference>
<dbReference type="SUPFAM" id="SSF53474">
    <property type="entry name" value="alpha/beta-Hydrolases"/>
    <property type="match status" value="1"/>
</dbReference>
<dbReference type="Pfam" id="PF20434">
    <property type="entry name" value="BD-FAE"/>
    <property type="match status" value="1"/>
</dbReference>
<dbReference type="InterPro" id="IPR029058">
    <property type="entry name" value="AB_hydrolase_fold"/>
</dbReference>